<feature type="transmembrane region" description="Helical" evidence="8">
    <location>
        <begin position="71"/>
        <end position="96"/>
    </location>
</feature>
<dbReference type="GO" id="GO:0008324">
    <property type="term" value="F:monoatomic cation transmembrane transporter activity"/>
    <property type="evidence" value="ECO:0007669"/>
    <property type="project" value="InterPro"/>
</dbReference>
<keyword evidence="6" id="KW-0406">Ion transport</keyword>
<evidence type="ECO:0000256" key="5">
    <source>
        <dbReference type="ARBA" id="ARBA00022989"/>
    </source>
</evidence>
<feature type="transmembrane region" description="Helical" evidence="8">
    <location>
        <begin position="129"/>
        <end position="149"/>
    </location>
</feature>
<feature type="transmembrane region" description="Helical" evidence="8">
    <location>
        <begin position="43"/>
        <end position="65"/>
    </location>
</feature>
<dbReference type="PANTHER" id="PTHR32024:SF1">
    <property type="entry name" value="KTR SYSTEM POTASSIUM UPTAKE PROTEIN B"/>
    <property type="match status" value="1"/>
</dbReference>
<evidence type="ECO:0000313" key="9">
    <source>
        <dbReference type="EMBL" id="OLF48263.1"/>
    </source>
</evidence>
<dbReference type="PANTHER" id="PTHR32024">
    <property type="entry name" value="TRK SYSTEM POTASSIUM UPTAKE PROTEIN TRKG-RELATED"/>
    <property type="match status" value="1"/>
</dbReference>
<dbReference type="GO" id="GO:0030001">
    <property type="term" value="P:metal ion transport"/>
    <property type="evidence" value="ECO:0007669"/>
    <property type="project" value="UniProtKB-ARBA"/>
</dbReference>
<organism evidence="9 10">
    <name type="scientific">Streptococcus cuniculi</name>
    <dbReference type="NCBI Taxonomy" id="1432788"/>
    <lineage>
        <taxon>Bacteria</taxon>
        <taxon>Bacillati</taxon>
        <taxon>Bacillota</taxon>
        <taxon>Bacilli</taxon>
        <taxon>Lactobacillales</taxon>
        <taxon>Streptococcaceae</taxon>
        <taxon>Streptococcus</taxon>
    </lineage>
</organism>
<dbReference type="EMBL" id="MSJM01000003">
    <property type="protein sequence ID" value="OLF48263.1"/>
    <property type="molecule type" value="Genomic_DNA"/>
</dbReference>
<evidence type="ECO:0000256" key="7">
    <source>
        <dbReference type="ARBA" id="ARBA00023136"/>
    </source>
</evidence>
<keyword evidence="5 8" id="KW-1133">Transmembrane helix</keyword>
<dbReference type="Proteomes" id="UP000186890">
    <property type="component" value="Unassembled WGS sequence"/>
</dbReference>
<feature type="transmembrane region" description="Helical" evidence="8">
    <location>
        <begin position="190"/>
        <end position="210"/>
    </location>
</feature>
<keyword evidence="7 8" id="KW-0472">Membrane</keyword>
<proteinExistence type="predicted"/>
<evidence type="ECO:0000256" key="3">
    <source>
        <dbReference type="ARBA" id="ARBA00022475"/>
    </source>
</evidence>
<feature type="transmembrane region" description="Helical" evidence="8">
    <location>
        <begin position="231"/>
        <end position="249"/>
    </location>
</feature>
<evidence type="ECO:0000256" key="8">
    <source>
        <dbReference type="SAM" id="Phobius"/>
    </source>
</evidence>
<sequence length="449" mass="49007">MSILSLKLKPSQRIVLSFAGVILIGSLLLSLPISQLASSEARYWDHLFTTISMVCVTGLFTVPVAETYNTLGQIICMLLIQIGGLSLISFIGLFALRGGRKLSFINMATLQESFSLAETKHFRSFIKSVFGFTFATEALGALILSFQFVPEFGWQRGIFSSIFLAISAFCNAGFDNFGSTSLVSYATNPLVNLTIAALIIMGGLGFTVWFDMQTKIQKRLSFRKLSFHSKVVLTLTSLILLTGTILTLLTEYSNPATIGVLNFPEKVLASFFQTVTMRTAGFATIDYTKANPVTLLVYVFQMMLGGAPGGTAGGIKITAFLTLILYARSEVIGLPHTNFKARTIDDVTIQKAFATFIVFIMVFLLGLFAISMTDPHQPMLFLIFEVMSALATVGVTANLTPDLSQLGQLVIMALMFFGRIGPMSILISLSARKLSKEETIQYAKSSMIV</sequence>
<evidence type="ECO:0000256" key="2">
    <source>
        <dbReference type="ARBA" id="ARBA00022448"/>
    </source>
</evidence>
<dbReference type="OrthoDB" id="9810952at2"/>
<feature type="transmembrane region" description="Helical" evidence="8">
    <location>
        <begin position="409"/>
        <end position="429"/>
    </location>
</feature>
<comment type="caution">
    <text evidence="9">The sequence shown here is derived from an EMBL/GenBank/DDBJ whole genome shotgun (WGS) entry which is preliminary data.</text>
</comment>
<evidence type="ECO:0000313" key="10">
    <source>
        <dbReference type="Proteomes" id="UP000186890"/>
    </source>
</evidence>
<dbReference type="AlphaFoldDB" id="A0A1Q8E907"/>
<protein>
    <submittedName>
        <fullName evidence="9">Potassium transporter Trk</fullName>
    </submittedName>
</protein>
<keyword evidence="3" id="KW-1003">Cell membrane</keyword>
<dbReference type="RefSeq" id="WP_075104613.1">
    <property type="nucleotide sequence ID" value="NZ_MSJM01000003.1"/>
</dbReference>
<keyword evidence="4 8" id="KW-0812">Transmembrane</keyword>
<evidence type="ECO:0000256" key="6">
    <source>
        <dbReference type="ARBA" id="ARBA00023065"/>
    </source>
</evidence>
<accession>A0A1Q8E907</accession>
<reference evidence="10" key="1">
    <citation type="submission" date="2016-12" db="EMBL/GenBank/DDBJ databases">
        <authorList>
            <person name="Gulvik C.A."/>
        </authorList>
    </citation>
    <scope>NUCLEOTIDE SEQUENCE [LARGE SCALE GENOMIC DNA]</scope>
    <source>
        <strain evidence="10">NED12-00049-6B</strain>
    </source>
</reference>
<evidence type="ECO:0000256" key="1">
    <source>
        <dbReference type="ARBA" id="ARBA00004651"/>
    </source>
</evidence>
<gene>
    <name evidence="9" type="ORF">BU202_04530</name>
</gene>
<dbReference type="Pfam" id="PF02386">
    <property type="entry name" value="TrkH"/>
    <property type="match status" value="1"/>
</dbReference>
<dbReference type="GO" id="GO:0005886">
    <property type="term" value="C:plasma membrane"/>
    <property type="evidence" value="ECO:0007669"/>
    <property type="project" value="UniProtKB-SubCell"/>
</dbReference>
<comment type="subcellular location">
    <subcellularLocation>
        <location evidence="1">Cell membrane</location>
        <topology evidence="1">Multi-pass membrane protein</topology>
    </subcellularLocation>
</comment>
<name>A0A1Q8E907_9STRE</name>
<evidence type="ECO:0000256" key="4">
    <source>
        <dbReference type="ARBA" id="ARBA00022692"/>
    </source>
</evidence>
<dbReference type="InterPro" id="IPR003445">
    <property type="entry name" value="Cat_transpt"/>
</dbReference>
<keyword evidence="2" id="KW-0813">Transport</keyword>
<feature type="transmembrane region" description="Helical" evidence="8">
    <location>
        <begin position="352"/>
        <end position="372"/>
    </location>
</feature>
<feature type="transmembrane region" description="Helical" evidence="8">
    <location>
        <begin position="14"/>
        <end position="31"/>
    </location>
</feature>
<keyword evidence="10" id="KW-1185">Reference proteome</keyword>